<name>A0A3P6U9I7_LITSI</name>
<dbReference type="FunFam" id="3.40.50.11980:FF:000001">
    <property type="entry name" value="ZC3H12A isoform 1"/>
    <property type="match status" value="1"/>
</dbReference>
<proteinExistence type="predicted"/>
<dbReference type="GO" id="GO:0036464">
    <property type="term" value="C:cytoplasmic ribonucleoprotein granule"/>
    <property type="evidence" value="ECO:0007669"/>
    <property type="project" value="TreeGrafter"/>
</dbReference>
<dbReference type="GO" id="GO:0004521">
    <property type="term" value="F:RNA endonuclease activity"/>
    <property type="evidence" value="ECO:0007669"/>
    <property type="project" value="TreeGrafter"/>
</dbReference>
<evidence type="ECO:0000313" key="2">
    <source>
        <dbReference type="EMBL" id="VDK74924.1"/>
    </source>
</evidence>
<dbReference type="Pfam" id="PF11977">
    <property type="entry name" value="RNase_Zc3h12a"/>
    <property type="match status" value="1"/>
</dbReference>
<organism evidence="2 3">
    <name type="scientific">Litomosoides sigmodontis</name>
    <name type="common">Filarial nematode worm</name>
    <dbReference type="NCBI Taxonomy" id="42156"/>
    <lineage>
        <taxon>Eukaryota</taxon>
        <taxon>Metazoa</taxon>
        <taxon>Ecdysozoa</taxon>
        <taxon>Nematoda</taxon>
        <taxon>Chromadorea</taxon>
        <taxon>Rhabditida</taxon>
        <taxon>Spirurina</taxon>
        <taxon>Spiruromorpha</taxon>
        <taxon>Filarioidea</taxon>
        <taxon>Onchocercidae</taxon>
        <taxon>Litomosoides</taxon>
    </lineage>
</organism>
<dbReference type="GO" id="GO:0005634">
    <property type="term" value="C:nucleus"/>
    <property type="evidence" value="ECO:0007669"/>
    <property type="project" value="TreeGrafter"/>
</dbReference>
<dbReference type="PANTHER" id="PTHR12876">
    <property type="entry name" value="N4BP1-RELATED"/>
    <property type="match status" value="1"/>
</dbReference>
<evidence type="ECO:0000259" key="1">
    <source>
        <dbReference type="Pfam" id="PF11977"/>
    </source>
</evidence>
<dbReference type="STRING" id="42156.A0A3P6U9I7"/>
<dbReference type="InterPro" id="IPR051101">
    <property type="entry name" value="ZC3H12/N4BP1_RNase_Reg"/>
</dbReference>
<dbReference type="GO" id="GO:0003729">
    <property type="term" value="F:mRNA binding"/>
    <property type="evidence" value="ECO:0007669"/>
    <property type="project" value="TreeGrafter"/>
</dbReference>
<gene>
    <name evidence="2" type="ORF">NLS_LOCUS2680</name>
</gene>
<keyword evidence="3" id="KW-1185">Reference proteome</keyword>
<sequence length="126" mass="14646">MIGRGWKVSENRRPGAQASASELRSIVIDDSNVAMTHSRKGVFSCRGTRECVEFFGNRGHTDFIVFVPQFRRETARSDCPIADQSILFELEKENVLVWTPSRRINRRRIVCHDDRYILKTTEEKMQ</sequence>
<reference evidence="2 3" key="1">
    <citation type="submission" date="2018-08" db="EMBL/GenBank/DDBJ databases">
        <authorList>
            <person name="Laetsch R D."/>
            <person name="Stevens L."/>
            <person name="Kumar S."/>
            <person name="Blaxter L. M."/>
        </authorList>
    </citation>
    <scope>NUCLEOTIDE SEQUENCE [LARGE SCALE GENOMIC DNA]</scope>
</reference>
<protein>
    <recommendedName>
        <fullName evidence="1">RNase NYN domain-containing protein</fullName>
    </recommendedName>
</protein>
<evidence type="ECO:0000313" key="3">
    <source>
        <dbReference type="Proteomes" id="UP000277928"/>
    </source>
</evidence>
<dbReference type="PANTHER" id="PTHR12876:SF37">
    <property type="entry name" value="ENDORIBONUCLEASE REGE-1-RELATED"/>
    <property type="match status" value="1"/>
</dbReference>
<dbReference type="InterPro" id="IPR021869">
    <property type="entry name" value="RNase_Zc3h12_NYN"/>
</dbReference>
<dbReference type="OrthoDB" id="392925at2759"/>
<accession>A0A3P6U9I7</accession>
<dbReference type="AlphaFoldDB" id="A0A3P6U9I7"/>
<dbReference type="Gene3D" id="3.40.50.11980">
    <property type="match status" value="1"/>
</dbReference>
<feature type="domain" description="RNase NYN" evidence="1">
    <location>
        <begin position="23"/>
        <end position="124"/>
    </location>
</feature>
<dbReference type="Proteomes" id="UP000277928">
    <property type="component" value="Unassembled WGS sequence"/>
</dbReference>
<dbReference type="EMBL" id="UYRX01000128">
    <property type="protein sequence ID" value="VDK74924.1"/>
    <property type="molecule type" value="Genomic_DNA"/>
</dbReference>